<proteinExistence type="predicted"/>
<feature type="region of interest" description="Disordered" evidence="1">
    <location>
        <begin position="425"/>
        <end position="449"/>
    </location>
</feature>
<dbReference type="Pfam" id="PF05593">
    <property type="entry name" value="RHS_repeat"/>
    <property type="match status" value="1"/>
</dbReference>
<dbReference type="InterPro" id="IPR031325">
    <property type="entry name" value="RHS_repeat"/>
</dbReference>
<dbReference type="NCBIfam" id="TIGR01643">
    <property type="entry name" value="YD_repeat_2x"/>
    <property type="match status" value="1"/>
</dbReference>
<dbReference type="InterPro" id="IPR006530">
    <property type="entry name" value="YD"/>
</dbReference>
<evidence type="ECO:0000256" key="1">
    <source>
        <dbReference type="SAM" id="MobiDB-lite"/>
    </source>
</evidence>
<feature type="compositionally biased region" description="Polar residues" evidence="1">
    <location>
        <begin position="434"/>
        <end position="443"/>
    </location>
</feature>
<dbReference type="PANTHER" id="PTHR32305:SF15">
    <property type="entry name" value="PROTEIN RHSA-RELATED"/>
    <property type="match status" value="1"/>
</dbReference>
<reference evidence="2 3" key="1">
    <citation type="submission" date="2018-07" db="EMBL/GenBank/DDBJ databases">
        <title>Complete genome sequence of soil actinomycete Streptomyces cavourensis tj430.</title>
        <authorList>
            <person name="Wang P."/>
            <person name="Huang Y."/>
        </authorList>
    </citation>
    <scope>NUCLEOTIDE SEQUENCE [LARGE SCALE GENOMIC DNA]</scope>
    <source>
        <strain evidence="2 3">TJ430</strain>
    </source>
</reference>
<accession>A0AAD0QBS3</accession>
<evidence type="ECO:0000313" key="3">
    <source>
        <dbReference type="Proteomes" id="UP000253779"/>
    </source>
</evidence>
<protein>
    <recommendedName>
        <fullName evidence="4">RHS repeat-associated protein</fullName>
    </recommendedName>
</protein>
<dbReference type="NCBIfam" id="NF033679">
    <property type="entry name" value="DNRLRE_dom"/>
    <property type="match status" value="1"/>
</dbReference>
<evidence type="ECO:0008006" key="4">
    <source>
        <dbReference type="Google" id="ProtNLM"/>
    </source>
</evidence>
<gene>
    <name evidence="2" type="ORF">DTW94_20935</name>
</gene>
<dbReference type="Gene3D" id="2.180.10.10">
    <property type="entry name" value="RHS repeat-associated core"/>
    <property type="match status" value="1"/>
</dbReference>
<name>A0AAD0QBS3_9ACTN</name>
<organism evidence="2 3">
    <name type="scientific">Streptomyces cavourensis</name>
    <dbReference type="NCBI Taxonomy" id="67258"/>
    <lineage>
        <taxon>Bacteria</taxon>
        <taxon>Bacillati</taxon>
        <taxon>Actinomycetota</taxon>
        <taxon>Actinomycetes</taxon>
        <taxon>Kitasatosporales</taxon>
        <taxon>Streptomycetaceae</taxon>
        <taxon>Streptomyces</taxon>
    </lineage>
</organism>
<sequence>MARLQDRRIEILDERTDSTSSYALPDGSTAVTSHTGPIRVKDAEGDWQPVDTSLVDTGKEIRPKAAAAEVTLSDGGGDAPLVQVKRGKQALGIGWSGKLPKPELDGSTATYRDAVSGGGDLVVTALKEGFSHSVVLHEPPKGPVEYRIPVEATGLELSETADKRMRWLDAKGTAKASAPAPVMWDSSFDRASGDAEHMAPVDVEIEAAEDGEGQVLVLRPDPKFLNDPKLTYPVTVDPTDSLMGPVTDTWIQYDDYLTSQRGSTELKAGTYDGAEKARSFLLFKTDKYKGRTVTSASLRLYSYYSSTCNTNNSGNEVRRITAAWDPSALTWAKQPTTTTAGAVVNKAAKGYGSGCPAGHVSWDVKPIVQAWADGQANHGVRIAAVNESDVLTWRRYHSANQTDGSHNAAFEPSLTVTYNTKPGQAVPVSPLTGAATNDTTPTLTGRAVDPDGNTVQLTYEIWTADGAAALQTGKSAYTASGANAPWTPATPLAQGTYKWRAAVYDGSAWNGTWSPWQTFTVDTVKPGATTVSSDDFPAGQWSGTPDADGDFSGSFTFRPPTSDVKDVQYKLDAGAWVSAATTGAAVTRELTFKAGPHTLTARTRDAAGNLSAETVYAFNAGSGAALTSPADGDRPARRVVLTSEGRTTYTGVRYQYRHGETDSWKDVPTADVRRSSDGSAIGAWPFAVTGGKPASLHWNITGTLANDGPVHLRAVFAQGTVTDASPEVEVTLDRNAGEAPTAQVGPGSVNLLTGDFRLGAKDVSAFEVAVNRTASSRPNPDRAEGHMDIFGPGWLSSVSAQTSGSGYTHLRRTSAASVEVLDANGDATAFTATSGGGWEAEPGAGTLTLTGSLTGNSFTLKDTDGSVTVFTKTGAGATTWTLATSSAAVDESTVTVVSEPVVQGGKTLARPKYLISPAPAVPAATCQSAPSTKGCRVVEFVYATTTTATGHSTAADFGDFAGQVKEIKLWATDPGASAARSEALSVYRYDAAGRLRQQWNPHYSQGTQVQYSYDSANRVFWMMAGSDQPWNFHYGKAGSALTAGEGMLLKVTRPTLKQGTANTVEGTATTTVVYDVPLTGAKAPHQMSAGAVGAWAQDEVPTDATAVFGPDSVPASSTGGDLTAGGYGRAAVTYVDANGRETNMAEGGGLSASEFDRYGNVVSQLDAANRELALGSGPDADARLDALGLSGLSTADRAERLSSTTVYTEDGQRVTDSYGPLHHVVLAEGLAASGGNPALPAGALVPARAHTAYGHDEGRPANAAVSGVPTSTSFGARVEGYAKDADVQRTVTTYDWSTGEEIVTKDPDGKQLGTVRSAYRADGKLASTSLPLSDGSDAGTLTYAYWTADGTGECANRPEWAGLLCRTAPAGPVTGGGAQPEQLLTTRYQYNRWGGTSITTETANGVTRTRTVVYDDAGRRVKSSVTGGIGTAIPETTVTFDTDTSRTLTQSTGGRTVTHGYDSLGRQISYQDGSGNTTRTEYDALDRPVKSSDSSGAHSVFGYSADGDLSTLTDSAAGTFTAEYATDGTLVSQTLPGGYRLKVTTDPLGRTTEREYTDADGVTVLADIAQYDIGGRLVGRSQTDGTSVSTSYGFDSLGRLERAADTTVEGCSVRAYTFDGNRNRTAKSVTDDDCETSTEDAVTERTAYTYDSADRLTGSGRTYDALGRTTAKDGAQLTYFTGDGLRSETVGGLRRTWDLDGIGRTAVATTQTLGEGGAWTTTGTVTQHYGDESSAPDWEEHSDGTRTRFVNDIAGALGATTSGGDVVLQLTNLRGDVSVRLDLADLSRSAVQRYDEFGVPLGGTGTTRYGWMGASQVSSDTLSGLVLTEARVYEPGTGRFLQIDQEYAGGSNAYVYCGGDPVGCRDSSGLASYYLYYDLGKTGASDKKVFSYWKKNFKAIFPIPGRPNKITHEGQKFTLKPSILGIKKDFPVKVNSIGKSYLQLGARFGHPDWPGGWVGFDLYKSKGRMKLEVRGKLGGLAAICNRTCNKKAAKKYWDKLGANLRKVVRTKF</sequence>
<dbReference type="GO" id="GO:0005975">
    <property type="term" value="P:carbohydrate metabolic process"/>
    <property type="evidence" value="ECO:0007669"/>
    <property type="project" value="UniProtKB-ARBA"/>
</dbReference>
<dbReference type="PANTHER" id="PTHR32305">
    <property type="match status" value="1"/>
</dbReference>
<feature type="region of interest" description="Disordered" evidence="1">
    <location>
        <begin position="14"/>
        <end position="50"/>
    </location>
</feature>
<dbReference type="NCBIfam" id="TIGR03696">
    <property type="entry name" value="Rhs_assc_core"/>
    <property type="match status" value="1"/>
</dbReference>
<evidence type="ECO:0000313" key="2">
    <source>
        <dbReference type="EMBL" id="AXI75933.1"/>
    </source>
</evidence>
<dbReference type="InterPro" id="IPR013783">
    <property type="entry name" value="Ig-like_fold"/>
</dbReference>
<dbReference type="Proteomes" id="UP000253779">
    <property type="component" value="Chromosome"/>
</dbReference>
<dbReference type="Gene3D" id="2.60.40.10">
    <property type="entry name" value="Immunoglobulins"/>
    <property type="match status" value="1"/>
</dbReference>
<dbReference type="InterPro" id="IPR022385">
    <property type="entry name" value="Rhs_assc_core"/>
</dbReference>
<dbReference type="InterPro" id="IPR050708">
    <property type="entry name" value="T6SS_VgrG/RHS"/>
</dbReference>
<dbReference type="EMBL" id="CP030930">
    <property type="protein sequence ID" value="AXI75933.1"/>
    <property type="molecule type" value="Genomic_DNA"/>
</dbReference>